<comment type="caution">
    <text evidence="1">The sequence shown here is derived from an EMBL/GenBank/DDBJ whole genome shotgun (WGS) entry which is preliminary data.</text>
</comment>
<sequence>EQNTHYNDYDGWLNFTTNKNANCSINRTDWVKDAPASNATYLYYYNTNYASLSEGNHSIDVSCWDADNNNESSVLTFVIDVTVPLLNSSLQNNDTIALTTLTFQNNYSDETKLFSINITAQDYSYYENNINTIFYSFNGTINLENYSVGLHYINTNFCDAHTSQLIDNYDYDVSPILDKLTFSFDKEEYSIQPKSWTHFGGVEVKKLKDRYTFNFLRDKGYEETLEIFTVKSTNKIYIIGDERYTGWLVIEGINKWIDFKTEEGYKATVKRISDYEVEVTSKGSLFESTGDLNCVTEKFEFYNLDYDVTYNETISETETTTFLYIINKTGINITS</sequence>
<organism evidence="1">
    <name type="scientific">marine sediment metagenome</name>
    <dbReference type="NCBI Taxonomy" id="412755"/>
    <lineage>
        <taxon>unclassified sequences</taxon>
        <taxon>metagenomes</taxon>
        <taxon>ecological metagenomes</taxon>
    </lineage>
</organism>
<dbReference type="AlphaFoldDB" id="X1AYG6"/>
<protein>
    <submittedName>
        <fullName evidence="1">Uncharacterized protein</fullName>
    </submittedName>
</protein>
<dbReference type="EMBL" id="BART01010363">
    <property type="protein sequence ID" value="GAG88274.1"/>
    <property type="molecule type" value="Genomic_DNA"/>
</dbReference>
<feature type="non-terminal residue" evidence="1">
    <location>
        <position position="1"/>
    </location>
</feature>
<accession>X1AYG6</accession>
<evidence type="ECO:0000313" key="1">
    <source>
        <dbReference type="EMBL" id="GAG88274.1"/>
    </source>
</evidence>
<proteinExistence type="predicted"/>
<feature type="non-terminal residue" evidence="1">
    <location>
        <position position="335"/>
    </location>
</feature>
<name>X1AYG6_9ZZZZ</name>
<reference evidence="1" key="1">
    <citation type="journal article" date="2014" name="Front. Microbiol.">
        <title>High frequency of phylogenetically diverse reductive dehalogenase-homologous genes in deep subseafloor sedimentary metagenomes.</title>
        <authorList>
            <person name="Kawai M."/>
            <person name="Futagami T."/>
            <person name="Toyoda A."/>
            <person name="Takaki Y."/>
            <person name="Nishi S."/>
            <person name="Hori S."/>
            <person name="Arai W."/>
            <person name="Tsubouchi T."/>
            <person name="Morono Y."/>
            <person name="Uchiyama I."/>
            <person name="Ito T."/>
            <person name="Fujiyama A."/>
            <person name="Inagaki F."/>
            <person name="Takami H."/>
        </authorList>
    </citation>
    <scope>NUCLEOTIDE SEQUENCE</scope>
    <source>
        <strain evidence="1">Expedition CK06-06</strain>
    </source>
</reference>
<gene>
    <name evidence="1" type="ORF">S01H4_22571</name>
</gene>